<accession>A0A395XJN6</accession>
<sequence length="142" mass="16054">MIKVKNVQDAWETLKRIYPTSVFEEDEKGTFICTDCLTPVAYVINLNSRLEVNLNNGLTYNIWIEDSEKAFQKFITAIVGVISETKIFSDVTINEVKEVVYHNVIGFTYEALSDGRAGVVIHLLNNETASFHANSIAYIKTE</sequence>
<reference evidence="1 2" key="1">
    <citation type="submission" date="2018-08" db="EMBL/GenBank/DDBJ databases">
        <title>A genome reference for cultivated species of the human gut microbiota.</title>
        <authorList>
            <person name="Zou Y."/>
            <person name="Xue W."/>
            <person name="Luo G."/>
        </authorList>
    </citation>
    <scope>NUCLEOTIDE SEQUENCE [LARGE SCALE GENOMIC DNA]</scope>
    <source>
        <strain evidence="1 2">AF12-11</strain>
    </source>
</reference>
<dbReference type="EMBL" id="QSAJ01000088">
    <property type="protein sequence ID" value="RGW46185.1"/>
    <property type="molecule type" value="Genomic_DNA"/>
</dbReference>
<dbReference type="Proteomes" id="UP000266376">
    <property type="component" value="Unassembled WGS sequence"/>
</dbReference>
<evidence type="ECO:0000313" key="2">
    <source>
        <dbReference type="Proteomes" id="UP000266376"/>
    </source>
</evidence>
<evidence type="ECO:0000313" key="1">
    <source>
        <dbReference type="EMBL" id="RGW46185.1"/>
    </source>
</evidence>
<comment type="caution">
    <text evidence="1">The sequence shown here is derived from an EMBL/GenBank/DDBJ whole genome shotgun (WGS) entry which is preliminary data.</text>
</comment>
<organism evidence="1 2">
    <name type="scientific">Dorea formicigenerans</name>
    <dbReference type="NCBI Taxonomy" id="39486"/>
    <lineage>
        <taxon>Bacteria</taxon>
        <taxon>Bacillati</taxon>
        <taxon>Bacillota</taxon>
        <taxon>Clostridia</taxon>
        <taxon>Lachnospirales</taxon>
        <taxon>Lachnospiraceae</taxon>
        <taxon>Dorea</taxon>
    </lineage>
</organism>
<dbReference type="AlphaFoldDB" id="A0A395XJN6"/>
<protein>
    <submittedName>
        <fullName evidence="1">Uncharacterized protein</fullName>
    </submittedName>
</protein>
<gene>
    <name evidence="1" type="ORF">DWV67_16215</name>
</gene>
<name>A0A395XJN6_9FIRM</name>
<proteinExistence type="predicted"/>